<dbReference type="Gene3D" id="2.60.200.40">
    <property type="match status" value="1"/>
</dbReference>
<gene>
    <name evidence="2" type="ORF">ABVK50_28675</name>
</gene>
<dbReference type="CDD" id="cd01653">
    <property type="entry name" value="GATase1"/>
    <property type="match status" value="1"/>
</dbReference>
<evidence type="ECO:0000313" key="2">
    <source>
        <dbReference type="EMBL" id="XCG51832.1"/>
    </source>
</evidence>
<geneLocation type="plasmid" evidence="2">
    <name>pMk2240C</name>
</geneLocation>
<dbReference type="GO" id="GO:0016301">
    <property type="term" value="F:kinase activity"/>
    <property type="evidence" value="ECO:0007669"/>
    <property type="project" value="UniProtKB-KW"/>
</dbReference>
<dbReference type="InterPro" id="IPR016064">
    <property type="entry name" value="NAD/diacylglycerol_kinase_sf"/>
</dbReference>
<dbReference type="AlphaFoldDB" id="A0AAU8CY98"/>
<keyword evidence="2" id="KW-0418">Kinase</keyword>
<name>A0AAU8CY98_9HYPH</name>
<organism evidence="2">
    <name type="scientific">Mesorhizobium sp. WSM2240</name>
    <dbReference type="NCBI Taxonomy" id="3228851"/>
    <lineage>
        <taxon>Bacteria</taxon>
        <taxon>Pseudomonadati</taxon>
        <taxon>Pseudomonadota</taxon>
        <taxon>Alphaproteobacteria</taxon>
        <taxon>Hyphomicrobiales</taxon>
        <taxon>Phyllobacteriaceae</taxon>
        <taxon>Mesorhizobium</taxon>
    </lineage>
</organism>
<dbReference type="Pfam" id="PF00781">
    <property type="entry name" value="DAGK_cat"/>
    <property type="match status" value="1"/>
</dbReference>
<evidence type="ECO:0000259" key="1">
    <source>
        <dbReference type="PROSITE" id="PS50146"/>
    </source>
</evidence>
<dbReference type="Gene3D" id="3.40.50.10330">
    <property type="entry name" value="Probable inorganic polyphosphate/atp-NAD kinase, domain 1"/>
    <property type="match status" value="1"/>
</dbReference>
<sequence length="306" mass="33186">MDAILFHNPTAGAGDHAPEGLCEMLGRAGFDVRYCSTKGSDFKKMLKEKADLAIVAGGDGTVRKVVTKLAGRDIPVAIIPLGTANNIATSLGIPGVDEEHAAAWQTGRRQRFDIGLATGPWGKRLFVEAVGCGVFAEAIGTKVDEDAPRQERLLLGRQSLRKFLKKAVPLDIEIEIDGESVDGDLLAVEALNIGYTGSRLPFFPQADSGDRGFDVVCIRKDQRSDMLDWLAASDDMGSPATAVFGRRLRIRYDKFTALRIDDKLPDPPHKQGEVNVEVQEDSMDIVLPAQLENEARSGRDLAEKAS</sequence>
<reference evidence="2" key="1">
    <citation type="submission" date="2024-06" db="EMBL/GenBank/DDBJ databases">
        <title>Mesorhizobium karijinii sp. nov., a symbiont of the iconic Swainsona formosa from arid Australia.</title>
        <authorList>
            <person name="Hill Y.J."/>
            <person name="Watkin E.L.J."/>
            <person name="O'Hara G.W."/>
            <person name="Terpolilli J."/>
            <person name="Tye M.L."/>
            <person name="Kohlmeier M.G."/>
        </authorList>
    </citation>
    <scope>NUCLEOTIDE SEQUENCE</scope>
    <source>
        <strain evidence="2">WSM2240</strain>
        <plasmid evidence="2">pMk2240C</plasmid>
    </source>
</reference>
<dbReference type="RefSeq" id="WP_353646097.1">
    <property type="nucleotide sequence ID" value="NZ_CP159254.1"/>
</dbReference>
<dbReference type="InterPro" id="IPR001206">
    <property type="entry name" value="Diacylglycerol_kinase_cat_dom"/>
</dbReference>
<proteinExistence type="predicted"/>
<accession>A0AAU8CY98</accession>
<dbReference type="PROSITE" id="PS50146">
    <property type="entry name" value="DAGK"/>
    <property type="match status" value="1"/>
</dbReference>
<dbReference type="SUPFAM" id="SSF111331">
    <property type="entry name" value="NAD kinase/diacylglycerol kinase-like"/>
    <property type="match status" value="1"/>
</dbReference>
<dbReference type="InterPro" id="IPR017438">
    <property type="entry name" value="ATP-NAD_kinase_N"/>
</dbReference>
<dbReference type="PANTHER" id="PTHR12358:SF54">
    <property type="entry name" value="SPHINGOSINE KINASE RELATED PROTEIN"/>
    <property type="match status" value="1"/>
</dbReference>
<dbReference type="EMBL" id="CP159254">
    <property type="protein sequence ID" value="XCG51832.1"/>
    <property type="molecule type" value="Genomic_DNA"/>
</dbReference>
<dbReference type="InterPro" id="IPR050187">
    <property type="entry name" value="Lipid_Phosphate_FormReg"/>
</dbReference>
<dbReference type="SMART" id="SM00046">
    <property type="entry name" value="DAGKc"/>
    <property type="match status" value="1"/>
</dbReference>
<feature type="domain" description="DAGKc" evidence="1">
    <location>
        <begin position="1"/>
        <end position="122"/>
    </location>
</feature>
<keyword evidence="2" id="KW-0808">Transferase</keyword>
<protein>
    <submittedName>
        <fullName evidence="2">Diacylglycerol kinase family protein</fullName>
    </submittedName>
</protein>
<keyword evidence="2" id="KW-0614">Plasmid</keyword>
<dbReference type="PANTHER" id="PTHR12358">
    <property type="entry name" value="SPHINGOSINE KINASE"/>
    <property type="match status" value="1"/>
</dbReference>